<evidence type="ECO:0008006" key="3">
    <source>
        <dbReference type="Google" id="ProtNLM"/>
    </source>
</evidence>
<evidence type="ECO:0000313" key="2">
    <source>
        <dbReference type="Proteomes" id="UP001324794"/>
    </source>
</evidence>
<proteinExistence type="predicted"/>
<gene>
    <name evidence="1" type="ORF">SR894_08620</name>
</gene>
<protein>
    <recommendedName>
        <fullName evidence="3">DUF3037 domain-containing protein</fullName>
    </recommendedName>
</protein>
<accession>A0ABZ0YTM8</accession>
<dbReference type="Proteomes" id="UP001324794">
    <property type="component" value="Chromosome"/>
</dbReference>
<reference evidence="1 2" key="1">
    <citation type="submission" date="2023-11" db="EMBL/GenBank/DDBJ databases">
        <title>MicrobeMod: A computational toolkit for identifying prokaryotic methylation and restriction-modification with nanopore sequencing.</title>
        <authorList>
            <person name="Crits-Christoph A."/>
            <person name="Kang S.C."/>
            <person name="Lee H."/>
            <person name="Ostrov N."/>
        </authorList>
    </citation>
    <scope>NUCLEOTIDE SEQUENCE [LARGE SCALE GENOMIC DNA]</scope>
    <source>
        <strain evidence="1 2">ATCC BAA-805</strain>
    </source>
</reference>
<keyword evidence="2" id="KW-1185">Reference proteome</keyword>
<organism evidence="1 2">
    <name type="scientific">Vreelandella neptunia</name>
    <dbReference type="NCBI Taxonomy" id="115551"/>
    <lineage>
        <taxon>Bacteria</taxon>
        <taxon>Pseudomonadati</taxon>
        <taxon>Pseudomonadota</taxon>
        <taxon>Gammaproteobacteria</taxon>
        <taxon>Oceanospirillales</taxon>
        <taxon>Halomonadaceae</taxon>
        <taxon>Vreelandella</taxon>
    </lineage>
</organism>
<evidence type="ECO:0000313" key="1">
    <source>
        <dbReference type="EMBL" id="WQH14587.1"/>
    </source>
</evidence>
<sequence length="292" mass="32362">MTLAARLKKTLTAESPLPVSGNWRPISLCLDDTACEFLNVGVVFADGASVEVRMLDTFERLKCLYDTRINQAHLQHLLMDIEDSLIATKGDLPDRLSDTIRLGPSLFAQGEDAESIVDAFFEDVVTLARPRKNQAPSQFRYRSSSKVCSSVLELMKEQLGFNASRVIQDQPLRLPLNNGRTIDVEVPLLSTNAVGSVVSAWYKSPMVVENNILQAGADLSLVASNSQRQAAMSVLIPNDKSGLSAKEREHVERTAYRKLERFERSGVVVLRDDSTAGLAEQTIKWWRERGAA</sequence>
<dbReference type="RefSeq" id="WP_223288831.1">
    <property type="nucleotide sequence ID" value="NZ_CP140255.1"/>
</dbReference>
<name>A0ABZ0YTM8_9GAMM</name>
<dbReference type="EMBL" id="CP140255">
    <property type="protein sequence ID" value="WQH14587.1"/>
    <property type="molecule type" value="Genomic_DNA"/>
</dbReference>